<organism evidence="2 3">
    <name type="scientific">Priapulus caudatus</name>
    <name type="common">Priapulid worm</name>
    <dbReference type="NCBI Taxonomy" id="37621"/>
    <lineage>
        <taxon>Eukaryota</taxon>
        <taxon>Metazoa</taxon>
        <taxon>Ecdysozoa</taxon>
        <taxon>Scalidophora</taxon>
        <taxon>Priapulida</taxon>
        <taxon>Priapulimorpha</taxon>
        <taxon>Priapulimorphida</taxon>
        <taxon>Priapulidae</taxon>
        <taxon>Priapulus</taxon>
    </lineage>
</organism>
<gene>
    <name evidence="3" type="primary">LOC106818767</name>
</gene>
<feature type="domain" description="Integrase core" evidence="1">
    <location>
        <begin position="4"/>
        <end position="177"/>
    </location>
</feature>
<evidence type="ECO:0000259" key="1">
    <source>
        <dbReference type="Pfam" id="PF24764"/>
    </source>
</evidence>
<dbReference type="GeneID" id="106818767"/>
<evidence type="ECO:0000313" key="3">
    <source>
        <dbReference type="RefSeq" id="XP_014678928.1"/>
    </source>
</evidence>
<dbReference type="PANTHER" id="PTHR46177">
    <property type="entry name" value="INTEGRASE CATALYTIC DOMAIN-CONTAINING PROTEIN"/>
    <property type="match status" value="1"/>
</dbReference>
<sequence length="264" mass="30748">MSLDGHDKLCGFQKSMFPLCIYGAQDTYSGRMNFVRIWTSNNNPRIIGRFYFDYLFESRVLPSRIRVDRGTETGVMATIHSYLRAQCGDVEDGTVCVLYGPSTQNKIERWWRELLERMERFFKSQLSTLVEDGDYDASDENDRKMLAYIYIPVIQQELDIFRVSVWNTHRIRKQKYKELPVGVPEHIYTCPDKHGGAKCGFPITEEQLREVAELSDVLDGTDDFLPKTFRQECQIHIPNIEDVEPSQAANSYLYLKANFDLNRL</sequence>
<dbReference type="Proteomes" id="UP000695022">
    <property type="component" value="Unplaced"/>
</dbReference>
<keyword evidence="2" id="KW-1185">Reference proteome</keyword>
<protein>
    <submittedName>
        <fullName evidence="3">Uncharacterized protein LOC106818767</fullName>
    </submittedName>
</protein>
<dbReference type="RefSeq" id="XP_014678928.1">
    <property type="nucleotide sequence ID" value="XM_014823442.1"/>
</dbReference>
<accession>A0ABM1F3A7</accession>
<name>A0ABM1F3A7_PRICU</name>
<proteinExistence type="predicted"/>
<reference evidence="3" key="1">
    <citation type="submission" date="2025-08" db="UniProtKB">
        <authorList>
            <consortium name="RefSeq"/>
        </authorList>
    </citation>
    <scope>IDENTIFICATION</scope>
</reference>
<dbReference type="Pfam" id="PF24764">
    <property type="entry name" value="rva_4"/>
    <property type="match status" value="1"/>
</dbReference>
<dbReference type="PANTHER" id="PTHR46177:SF1">
    <property type="entry name" value="INTEGRASE CATALYTIC DOMAIN-CONTAINING PROTEIN"/>
    <property type="match status" value="1"/>
</dbReference>
<evidence type="ECO:0000313" key="2">
    <source>
        <dbReference type="Proteomes" id="UP000695022"/>
    </source>
</evidence>
<dbReference type="InterPro" id="IPR058913">
    <property type="entry name" value="Integrase_dom_put"/>
</dbReference>